<protein>
    <recommendedName>
        <fullName evidence="3">DUF6779 domain-containing protein</fullName>
    </recommendedName>
</protein>
<feature type="transmembrane region" description="Helical" evidence="2">
    <location>
        <begin position="41"/>
        <end position="59"/>
    </location>
</feature>
<feature type="compositionally biased region" description="Basic and acidic residues" evidence="1">
    <location>
        <begin position="373"/>
        <end position="470"/>
    </location>
</feature>
<evidence type="ECO:0000256" key="1">
    <source>
        <dbReference type="SAM" id="MobiDB-lite"/>
    </source>
</evidence>
<accession>A0A931DXW2</accession>
<dbReference type="Pfam" id="PF20570">
    <property type="entry name" value="DUF6779"/>
    <property type="match status" value="1"/>
</dbReference>
<evidence type="ECO:0000256" key="2">
    <source>
        <dbReference type="SAM" id="Phobius"/>
    </source>
</evidence>
<keyword evidence="5" id="KW-1185">Reference proteome</keyword>
<dbReference type="InterPro" id="IPR046706">
    <property type="entry name" value="DUF6779"/>
</dbReference>
<dbReference type="EMBL" id="JADOUE010000001">
    <property type="protein sequence ID" value="MBG6122342.1"/>
    <property type="molecule type" value="Genomic_DNA"/>
</dbReference>
<keyword evidence="2" id="KW-0472">Membrane</keyword>
<feature type="compositionally biased region" description="Basic and acidic residues" evidence="1">
    <location>
        <begin position="246"/>
        <end position="256"/>
    </location>
</feature>
<feature type="compositionally biased region" description="Pro residues" evidence="1">
    <location>
        <begin position="192"/>
        <end position="203"/>
    </location>
</feature>
<organism evidence="4 5">
    <name type="scientific">Corynebacterium aquatimens</name>
    <dbReference type="NCBI Taxonomy" id="1190508"/>
    <lineage>
        <taxon>Bacteria</taxon>
        <taxon>Bacillati</taxon>
        <taxon>Actinomycetota</taxon>
        <taxon>Actinomycetes</taxon>
        <taxon>Mycobacteriales</taxon>
        <taxon>Corynebacteriaceae</taxon>
        <taxon>Corynebacterium</taxon>
    </lineage>
</organism>
<dbReference type="Proteomes" id="UP000658613">
    <property type="component" value="Unassembled WGS sequence"/>
</dbReference>
<keyword evidence="2" id="KW-1133">Transmembrane helix</keyword>
<evidence type="ECO:0000259" key="3">
    <source>
        <dbReference type="Pfam" id="PF20570"/>
    </source>
</evidence>
<feature type="region of interest" description="Disordered" evidence="1">
    <location>
        <begin position="180"/>
        <end position="510"/>
    </location>
</feature>
<feature type="transmembrane region" description="Helical" evidence="2">
    <location>
        <begin position="65"/>
        <end position="84"/>
    </location>
</feature>
<dbReference type="RefSeq" id="WP_196824750.1">
    <property type="nucleotide sequence ID" value="NZ_CP046980.1"/>
</dbReference>
<keyword evidence="2" id="KW-0812">Transmembrane</keyword>
<sequence length="510" mass="56439">MTAENPVEHPADHSADYLAEHGNKHGARQGARQETGKSGQAWMVVLVVLALVATVIMLFTNSAMWLQLALLAALWASVVGIMLVGRLKHDRDQAVTELELQQRAYEAELEAERARNDADHVAKELERTSQGSPSPADQELLREIREELLALRARLEELSGQAFDEQRVALQAEARRVRELEAQPTQTAQPAQPAPAQPAPAQPAQPTQPAQSAPAQPAQPAVPKTSEASATPMRTVKPRYAGAEDDTTKIDIVRDSAEEDALNALVVAPNERTPRRDASKTDWTTSSTSNSADSTSSSAPSSTADSTSSSAPSSTATSASSSAPNAASDRDQEGSSVFRSKDRRPQGAPSNDVVAGRVGSHRAPDGHNPLSDLIRERQAELEREKAERAEREKREEIERRERFRREEDERRERAEREQRELRERAERERQAREQAEQERAEQERQAREQAELERAERERQAREQAEREAAQAEQAEQQSRYEGGRGRRRADERGGQSVSVADLIARSKGN</sequence>
<feature type="compositionally biased region" description="Basic and acidic residues" evidence="1">
    <location>
        <begin position="482"/>
        <end position="494"/>
    </location>
</feature>
<evidence type="ECO:0000313" key="4">
    <source>
        <dbReference type="EMBL" id="MBG6122342.1"/>
    </source>
</evidence>
<reference evidence="4" key="1">
    <citation type="submission" date="2020-11" db="EMBL/GenBank/DDBJ databases">
        <title>Sequencing the genomes of 1000 actinobacteria strains.</title>
        <authorList>
            <person name="Klenk H.-P."/>
        </authorList>
    </citation>
    <scope>NUCLEOTIDE SEQUENCE</scope>
    <source>
        <strain evidence="4">DSM 45632</strain>
    </source>
</reference>
<feature type="compositionally biased region" description="Low complexity" evidence="1">
    <location>
        <begin position="284"/>
        <end position="327"/>
    </location>
</feature>
<dbReference type="AlphaFoldDB" id="A0A931DXW2"/>
<name>A0A931DXW2_9CORY</name>
<evidence type="ECO:0000313" key="5">
    <source>
        <dbReference type="Proteomes" id="UP000658613"/>
    </source>
</evidence>
<feature type="compositionally biased region" description="Low complexity" evidence="1">
    <location>
        <begin position="204"/>
        <end position="221"/>
    </location>
</feature>
<feature type="compositionally biased region" description="Basic and acidic residues" evidence="1">
    <location>
        <begin position="328"/>
        <end position="345"/>
    </location>
</feature>
<feature type="domain" description="DUF6779" evidence="3">
    <location>
        <begin position="66"/>
        <end position="176"/>
    </location>
</feature>
<comment type="caution">
    <text evidence="4">The sequence shown here is derived from an EMBL/GenBank/DDBJ whole genome shotgun (WGS) entry which is preliminary data.</text>
</comment>
<proteinExistence type="predicted"/>
<gene>
    <name evidence="4" type="ORF">IW254_001311</name>
</gene>
<feature type="compositionally biased region" description="Low complexity" evidence="1">
    <location>
        <begin position="182"/>
        <end position="191"/>
    </location>
</feature>